<evidence type="ECO:0000313" key="2">
    <source>
        <dbReference type="Proteomes" id="UP001152803"/>
    </source>
</evidence>
<proteinExistence type="predicted"/>
<dbReference type="PANTHER" id="PTHR23220:SF89">
    <property type="entry name" value="INTEGRIN ALPHA-3"/>
    <property type="match status" value="1"/>
</dbReference>
<dbReference type="GO" id="GO:0009897">
    <property type="term" value="C:external side of plasma membrane"/>
    <property type="evidence" value="ECO:0007669"/>
    <property type="project" value="TreeGrafter"/>
</dbReference>
<dbReference type="GO" id="GO:0008305">
    <property type="term" value="C:integrin complex"/>
    <property type="evidence" value="ECO:0007669"/>
    <property type="project" value="TreeGrafter"/>
</dbReference>
<sequence>MAPVVSGTHAEPLLPGLVTAAAPRKRSFINRPGAVLLTGAPKEKALPQLPANETGAVYSCPINLDPTDCTRMDLVTSVNADEIVEGMWLGVTVARQKDQWGGRVLACGHRYIRIRGPELSLWRMIGKCYDQNREGLCNMGISGGITRTDVYVGTPGSFNWQGNVHVTWRGATPDTSWDSRTQDFDDLQSKSFAYMGYSVTEEKKLLNQSEYTLVTGAPRDSNRGSVTLAKIEYSSLTPVQVLYGDQVGSYFGNSTFATVDL</sequence>
<dbReference type="GO" id="GO:0033627">
    <property type="term" value="P:cell adhesion mediated by integrin"/>
    <property type="evidence" value="ECO:0007669"/>
    <property type="project" value="TreeGrafter"/>
</dbReference>
<dbReference type="SUPFAM" id="SSF69318">
    <property type="entry name" value="Integrin alpha N-terminal domain"/>
    <property type="match status" value="1"/>
</dbReference>
<dbReference type="GO" id="GO:0005178">
    <property type="term" value="F:integrin binding"/>
    <property type="evidence" value="ECO:0007669"/>
    <property type="project" value="TreeGrafter"/>
</dbReference>
<keyword evidence="2" id="KW-1185">Reference proteome</keyword>
<dbReference type="InterPro" id="IPR028994">
    <property type="entry name" value="Integrin_alpha_N"/>
</dbReference>
<dbReference type="EMBL" id="JAFJMO010000016">
    <property type="protein sequence ID" value="KAJ8254571.1"/>
    <property type="molecule type" value="Genomic_DNA"/>
</dbReference>
<dbReference type="GO" id="GO:0098609">
    <property type="term" value="P:cell-cell adhesion"/>
    <property type="evidence" value="ECO:0007669"/>
    <property type="project" value="TreeGrafter"/>
</dbReference>
<dbReference type="GO" id="GO:0050900">
    <property type="term" value="P:leukocyte migration"/>
    <property type="evidence" value="ECO:0007669"/>
    <property type="project" value="TreeGrafter"/>
</dbReference>
<comment type="caution">
    <text evidence="1">The sequence shown here is derived from an EMBL/GenBank/DDBJ whole genome shotgun (WGS) entry which is preliminary data.</text>
</comment>
<dbReference type="PANTHER" id="PTHR23220">
    <property type="entry name" value="INTEGRIN ALPHA"/>
    <property type="match status" value="1"/>
</dbReference>
<dbReference type="AlphaFoldDB" id="A0A9Q1HQV9"/>
<accession>A0A9Q1HQV9</accession>
<gene>
    <name evidence="1" type="ORF">COCON_G00211830</name>
</gene>
<reference evidence="1" key="1">
    <citation type="journal article" date="2023" name="Science">
        <title>Genome structures resolve the early diversification of teleost fishes.</title>
        <authorList>
            <person name="Parey E."/>
            <person name="Louis A."/>
            <person name="Montfort J."/>
            <person name="Bouchez O."/>
            <person name="Roques C."/>
            <person name="Iampietro C."/>
            <person name="Lluch J."/>
            <person name="Castinel A."/>
            <person name="Donnadieu C."/>
            <person name="Desvignes T."/>
            <person name="Floi Bucao C."/>
            <person name="Jouanno E."/>
            <person name="Wen M."/>
            <person name="Mejri S."/>
            <person name="Dirks R."/>
            <person name="Jansen H."/>
            <person name="Henkel C."/>
            <person name="Chen W.J."/>
            <person name="Zahm M."/>
            <person name="Cabau C."/>
            <person name="Klopp C."/>
            <person name="Thompson A.W."/>
            <person name="Robinson-Rechavi M."/>
            <person name="Braasch I."/>
            <person name="Lecointre G."/>
            <person name="Bobe J."/>
            <person name="Postlethwait J.H."/>
            <person name="Berthelot C."/>
            <person name="Roest Crollius H."/>
            <person name="Guiguen Y."/>
        </authorList>
    </citation>
    <scope>NUCLEOTIDE SEQUENCE</scope>
    <source>
        <strain evidence="1">Concon-B</strain>
    </source>
</reference>
<evidence type="ECO:0000313" key="1">
    <source>
        <dbReference type="EMBL" id="KAJ8254571.1"/>
    </source>
</evidence>
<protein>
    <submittedName>
        <fullName evidence="1">Uncharacterized protein</fullName>
    </submittedName>
</protein>
<organism evidence="1 2">
    <name type="scientific">Conger conger</name>
    <name type="common">Conger eel</name>
    <name type="synonym">Muraena conger</name>
    <dbReference type="NCBI Taxonomy" id="82655"/>
    <lineage>
        <taxon>Eukaryota</taxon>
        <taxon>Metazoa</taxon>
        <taxon>Chordata</taxon>
        <taxon>Craniata</taxon>
        <taxon>Vertebrata</taxon>
        <taxon>Euteleostomi</taxon>
        <taxon>Actinopterygii</taxon>
        <taxon>Neopterygii</taxon>
        <taxon>Teleostei</taxon>
        <taxon>Anguilliformes</taxon>
        <taxon>Congridae</taxon>
        <taxon>Conger</taxon>
    </lineage>
</organism>
<dbReference type="GO" id="GO:0007160">
    <property type="term" value="P:cell-matrix adhesion"/>
    <property type="evidence" value="ECO:0007669"/>
    <property type="project" value="TreeGrafter"/>
</dbReference>
<dbReference type="OrthoDB" id="8883239at2759"/>
<dbReference type="Gene3D" id="2.130.10.130">
    <property type="entry name" value="Integrin alpha, N-terminal"/>
    <property type="match status" value="1"/>
</dbReference>
<dbReference type="Proteomes" id="UP001152803">
    <property type="component" value="Unassembled WGS sequence"/>
</dbReference>
<name>A0A9Q1HQV9_CONCO</name>
<dbReference type="GO" id="GO:0007229">
    <property type="term" value="P:integrin-mediated signaling pathway"/>
    <property type="evidence" value="ECO:0007669"/>
    <property type="project" value="TreeGrafter"/>
</dbReference>